<comment type="caution">
    <text evidence="2">The sequence shown here is derived from an EMBL/GenBank/DDBJ whole genome shotgun (WGS) entry which is preliminary data.</text>
</comment>
<dbReference type="PIRSF" id="PIRSF020634">
    <property type="entry name" value="TerY_vWA"/>
    <property type="match status" value="1"/>
</dbReference>
<feature type="domain" description="VWFA" evidence="1">
    <location>
        <begin position="21"/>
        <end position="217"/>
    </location>
</feature>
<dbReference type="InterPro" id="IPR011392">
    <property type="entry name" value="Tellurite-R_TerY"/>
</dbReference>
<dbReference type="EMBL" id="QGMY01000016">
    <property type="protein sequence ID" value="PWR70134.1"/>
    <property type="molecule type" value="Genomic_DNA"/>
</dbReference>
<evidence type="ECO:0000259" key="1">
    <source>
        <dbReference type="PROSITE" id="PS50234"/>
    </source>
</evidence>
<proteinExistence type="predicted"/>
<dbReference type="PROSITE" id="PS50234">
    <property type="entry name" value="VWFA"/>
    <property type="match status" value="1"/>
</dbReference>
<dbReference type="RefSeq" id="WP_109969896.1">
    <property type="nucleotide sequence ID" value="NZ_CP176093.1"/>
</dbReference>
<dbReference type="InterPro" id="IPR002035">
    <property type="entry name" value="VWF_A"/>
</dbReference>
<name>A0A2V2MPJ4_9EURY</name>
<dbReference type="AlphaFoldDB" id="A0A2V2MPJ4"/>
<protein>
    <recommendedName>
        <fullName evidence="1">VWFA domain-containing protein</fullName>
    </recommendedName>
</protein>
<evidence type="ECO:0000313" key="3">
    <source>
        <dbReference type="Proteomes" id="UP000245657"/>
    </source>
</evidence>
<evidence type="ECO:0000313" key="2">
    <source>
        <dbReference type="EMBL" id="PWR70134.1"/>
    </source>
</evidence>
<sequence length="233" mass="25997">MDSDTLEQLVDIPYPQHPHCATVLVLDTSASMKGAKIAELNEGLKILSDELIQDDLAAKRIDLAIISFGRKVEVIQPFTGVSQFEPPELEAGGYTPMGAAILEAASIIEKRKAEYRETGVDYYRPWIFLITDGQPTDMSRGDTRWQEVIQVIHGGESDRKFLFWALGVDQANMTVLRELSPPNRVPLQLKEAQWSDMFLWLSRSLAKISDSRIGEQISLENPTGPDGWGSIPL</sequence>
<dbReference type="Proteomes" id="UP000245657">
    <property type="component" value="Unassembled WGS sequence"/>
</dbReference>
<dbReference type="OrthoDB" id="50290at2157"/>
<dbReference type="Gene3D" id="3.40.50.410">
    <property type="entry name" value="von Willebrand factor, type A domain"/>
    <property type="match status" value="1"/>
</dbReference>
<organism evidence="2 3">
    <name type="scientific">Methanospirillum lacunae</name>
    <dbReference type="NCBI Taxonomy" id="668570"/>
    <lineage>
        <taxon>Archaea</taxon>
        <taxon>Methanobacteriati</taxon>
        <taxon>Methanobacteriota</taxon>
        <taxon>Stenosarchaea group</taxon>
        <taxon>Methanomicrobia</taxon>
        <taxon>Methanomicrobiales</taxon>
        <taxon>Methanospirillaceae</taxon>
        <taxon>Methanospirillum</taxon>
    </lineage>
</organism>
<gene>
    <name evidence="2" type="ORF">DK846_15445</name>
</gene>
<keyword evidence="3" id="KW-1185">Reference proteome</keyword>
<reference evidence="2 3" key="1">
    <citation type="submission" date="2018-05" db="EMBL/GenBank/DDBJ databases">
        <title>Draft genome of Methanospirillum lacunae Ki8-1.</title>
        <authorList>
            <person name="Dueholm M.S."/>
            <person name="Nielsen P.H."/>
            <person name="Bakmann L.F."/>
            <person name="Otzen D.E."/>
        </authorList>
    </citation>
    <scope>NUCLEOTIDE SEQUENCE [LARGE SCALE GENOMIC DNA]</scope>
    <source>
        <strain evidence="2 3">Ki8-1</strain>
    </source>
</reference>
<dbReference type="GeneID" id="97548338"/>
<dbReference type="SUPFAM" id="SSF53300">
    <property type="entry name" value="vWA-like"/>
    <property type="match status" value="1"/>
</dbReference>
<accession>A0A2V2MPJ4</accession>
<dbReference type="InterPro" id="IPR036465">
    <property type="entry name" value="vWFA_dom_sf"/>
</dbReference>
<dbReference type="Pfam" id="PF00092">
    <property type="entry name" value="VWA"/>
    <property type="match status" value="1"/>
</dbReference>